<keyword evidence="5" id="KW-1185">Reference proteome</keyword>
<keyword evidence="2" id="KW-1133">Transmembrane helix</keyword>
<gene>
    <name evidence="4" type="ORF">ACFPYL_23695</name>
</gene>
<proteinExistence type="predicted"/>
<accession>A0ABW1LQU3</accession>
<dbReference type="Proteomes" id="UP001596135">
    <property type="component" value="Unassembled WGS sequence"/>
</dbReference>
<dbReference type="EMBL" id="JBHSRJ010000009">
    <property type="protein sequence ID" value="MFC6046108.1"/>
    <property type="molecule type" value="Genomic_DNA"/>
</dbReference>
<feature type="domain" description="NERD" evidence="3">
    <location>
        <begin position="29"/>
        <end position="127"/>
    </location>
</feature>
<reference evidence="5" key="1">
    <citation type="journal article" date="2019" name="Int. J. Syst. Evol. Microbiol.">
        <title>The Global Catalogue of Microorganisms (GCM) 10K type strain sequencing project: providing services to taxonomists for standard genome sequencing and annotation.</title>
        <authorList>
            <consortium name="The Broad Institute Genomics Platform"/>
            <consortium name="The Broad Institute Genome Sequencing Center for Infectious Disease"/>
            <person name="Wu L."/>
            <person name="Ma J."/>
        </authorList>
    </citation>
    <scope>NUCLEOTIDE SEQUENCE [LARGE SCALE GENOMIC DNA]</scope>
    <source>
        <strain evidence="5">CCUG 54522</strain>
    </source>
</reference>
<dbReference type="InterPro" id="IPR011528">
    <property type="entry name" value="NERD"/>
</dbReference>
<evidence type="ECO:0000313" key="5">
    <source>
        <dbReference type="Proteomes" id="UP001596135"/>
    </source>
</evidence>
<sequence>MAGESAREVARRQREKAARLEQAAARWERGAAGEEAVATALAALPRTEWTVVSDVQWPGRRFANIDHVVIGPGGVFVIDAKNWSGKVEVVDSVLRQNGRHREPAVAGGSDAALAVAQLASLDPSLVHPVLCFVRDDWLSGWARDVMVCSTFNLVTMLVSRPTALAGDALVSTRSRVVTSLRPVAGRSGSGASGVRRTTGKPTTKPTPKRGRSPEERKSGWRLVAAISAIAFLLFGLPTLAPKVGELLAGVATAGLVPKTADIGEAVIVPAGSTRPELRVTTIDVRSRAMRHASAVVVQLKIENAGSGPYESGPELRIAVRDDRGATYRPRAGWSAFGRHIAAGLSLTSGESTEGKLRFDLPADARPAEVRLVLGAAGDETVDWRVLD</sequence>
<evidence type="ECO:0000256" key="2">
    <source>
        <dbReference type="SAM" id="Phobius"/>
    </source>
</evidence>
<feature type="compositionally biased region" description="Low complexity" evidence="1">
    <location>
        <begin position="192"/>
        <end position="205"/>
    </location>
</feature>
<organism evidence="4 5">
    <name type="scientific">Nocardioides hankookensis</name>
    <dbReference type="NCBI Taxonomy" id="443157"/>
    <lineage>
        <taxon>Bacteria</taxon>
        <taxon>Bacillati</taxon>
        <taxon>Actinomycetota</taxon>
        <taxon>Actinomycetes</taxon>
        <taxon>Propionibacteriales</taxon>
        <taxon>Nocardioidaceae</taxon>
        <taxon>Nocardioides</taxon>
    </lineage>
</organism>
<dbReference type="Pfam" id="PF08378">
    <property type="entry name" value="NERD"/>
    <property type="match status" value="1"/>
</dbReference>
<keyword evidence="2" id="KW-0812">Transmembrane</keyword>
<evidence type="ECO:0000259" key="3">
    <source>
        <dbReference type="PROSITE" id="PS50965"/>
    </source>
</evidence>
<keyword evidence="2" id="KW-0472">Membrane</keyword>
<comment type="caution">
    <text evidence="4">The sequence shown here is derived from an EMBL/GenBank/DDBJ whole genome shotgun (WGS) entry which is preliminary data.</text>
</comment>
<dbReference type="RefSeq" id="WP_379160526.1">
    <property type="nucleotide sequence ID" value="NZ_JBHSRJ010000009.1"/>
</dbReference>
<feature type="region of interest" description="Disordered" evidence="1">
    <location>
        <begin position="181"/>
        <end position="216"/>
    </location>
</feature>
<feature type="transmembrane region" description="Helical" evidence="2">
    <location>
        <begin position="218"/>
        <end position="236"/>
    </location>
</feature>
<evidence type="ECO:0000256" key="1">
    <source>
        <dbReference type="SAM" id="MobiDB-lite"/>
    </source>
</evidence>
<name>A0ABW1LQU3_9ACTN</name>
<dbReference type="PROSITE" id="PS50965">
    <property type="entry name" value="NERD"/>
    <property type="match status" value="1"/>
</dbReference>
<protein>
    <submittedName>
        <fullName evidence="4">Nuclease-related domain-containing protein</fullName>
    </submittedName>
</protein>
<evidence type="ECO:0000313" key="4">
    <source>
        <dbReference type="EMBL" id="MFC6046108.1"/>
    </source>
</evidence>